<accession>A0A0E9UVX2</accession>
<proteinExistence type="predicted"/>
<protein>
    <submittedName>
        <fullName evidence="1">Uncharacterized protein</fullName>
    </submittedName>
</protein>
<name>A0A0E9UVX2_ANGAN</name>
<dbReference type="EMBL" id="GBXM01039454">
    <property type="protein sequence ID" value="JAH69123.1"/>
    <property type="molecule type" value="Transcribed_RNA"/>
</dbReference>
<reference evidence="1" key="1">
    <citation type="submission" date="2014-11" db="EMBL/GenBank/DDBJ databases">
        <authorList>
            <person name="Amaro Gonzalez C."/>
        </authorList>
    </citation>
    <scope>NUCLEOTIDE SEQUENCE</scope>
</reference>
<sequence>MNDSRKNNKFNRQYLLDDKTVKYQQGHSMAAYQCQNPQEENKNNAHENRGAMCATQNSVDTHCFGVCFYSTLQAENLSFRAI</sequence>
<dbReference type="AlphaFoldDB" id="A0A0E9UVX2"/>
<organism evidence="1">
    <name type="scientific">Anguilla anguilla</name>
    <name type="common">European freshwater eel</name>
    <name type="synonym">Muraena anguilla</name>
    <dbReference type="NCBI Taxonomy" id="7936"/>
    <lineage>
        <taxon>Eukaryota</taxon>
        <taxon>Metazoa</taxon>
        <taxon>Chordata</taxon>
        <taxon>Craniata</taxon>
        <taxon>Vertebrata</taxon>
        <taxon>Euteleostomi</taxon>
        <taxon>Actinopterygii</taxon>
        <taxon>Neopterygii</taxon>
        <taxon>Teleostei</taxon>
        <taxon>Anguilliformes</taxon>
        <taxon>Anguillidae</taxon>
        <taxon>Anguilla</taxon>
    </lineage>
</organism>
<evidence type="ECO:0000313" key="1">
    <source>
        <dbReference type="EMBL" id="JAH69123.1"/>
    </source>
</evidence>
<reference evidence="1" key="2">
    <citation type="journal article" date="2015" name="Fish Shellfish Immunol.">
        <title>Early steps in the European eel (Anguilla anguilla)-Vibrio vulnificus interaction in the gills: Role of the RtxA13 toxin.</title>
        <authorList>
            <person name="Callol A."/>
            <person name="Pajuelo D."/>
            <person name="Ebbesson L."/>
            <person name="Teles M."/>
            <person name="MacKenzie S."/>
            <person name="Amaro C."/>
        </authorList>
    </citation>
    <scope>NUCLEOTIDE SEQUENCE</scope>
</reference>